<gene>
    <name evidence="1" type="ORF">BHC46_12410</name>
</gene>
<dbReference type="RefSeq" id="WP_100139591.1">
    <property type="nucleotide sequence ID" value="NZ_MEIP01000030.1"/>
</dbReference>
<dbReference type="EMBL" id="MEIP01000030">
    <property type="protein sequence ID" value="PIT43799.1"/>
    <property type="molecule type" value="Genomic_DNA"/>
</dbReference>
<protein>
    <submittedName>
        <fullName evidence="1">Uncharacterized protein</fullName>
    </submittedName>
</protein>
<reference evidence="1 2" key="1">
    <citation type="journal article" date="2017" name="MBio">
        <title>Type VI secretion-mediated competition in the bee gut microbiome.</title>
        <authorList>
            <person name="Steele M.I."/>
            <person name="Kwong W.K."/>
            <person name="Powell J.E."/>
            <person name="Whiteley M."/>
            <person name="Moran N.A."/>
        </authorList>
    </citation>
    <scope>NUCLEOTIDE SEQUENCE [LARGE SCALE GENOMIC DNA]</scope>
    <source>
        <strain evidence="1 2">Ruf1-X</strain>
    </source>
</reference>
<dbReference type="AlphaFoldDB" id="A0A2N9XBA8"/>
<comment type="caution">
    <text evidence="1">The sequence shown here is derived from an EMBL/GenBank/DDBJ whole genome shotgun (WGS) entry which is preliminary data.</text>
</comment>
<proteinExistence type="predicted"/>
<organism evidence="1 2">
    <name type="scientific">Snodgrassella alvi</name>
    <dbReference type="NCBI Taxonomy" id="1196083"/>
    <lineage>
        <taxon>Bacteria</taxon>
        <taxon>Pseudomonadati</taxon>
        <taxon>Pseudomonadota</taxon>
        <taxon>Betaproteobacteria</taxon>
        <taxon>Neisseriales</taxon>
        <taxon>Neisseriaceae</taxon>
        <taxon>Snodgrassella</taxon>
    </lineage>
</organism>
<dbReference type="Proteomes" id="UP000229970">
    <property type="component" value="Unassembled WGS sequence"/>
</dbReference>
<name>A0A2N9XBA8_9NEIS</name>
<sequence>METTAITLQELRKKDACSDGRELFEKHYPEGNADYWDVIKKCVALEEFWNINWILKNLDFTLPDLVLDELPEEPVFVYPGKVIIKGDVKITGKVLTKGGLHVSGKLIVCGYAYIWGNTKADEINVNDGCIYGRAYGETINVSNKGWIYDGAYGQTINVSDDGHIYDGAYGETINVSDEGRIYGGANGHIINVSDEGRIYHGANGQTINVSDKGRIIC</sequence>
<accession>A0A2N9XBA8</accession>
<evidence type="ECO:0000313" key="1">
    <source>
        <dbReference type="EMBL" id="PIT43799.1"/>
    </source>
</evidence>
<evidence type="ECO:0000313" key="2">
    <source>
        <dbReference type="Proteomes" id="UP000229970"/>
    </source>
</evidence>